<protein>
    <submittedName>
        <fullName evidence="2">Kelch motif protein</fullName>
    </submittedName>
</protein>
<evidence type="ECO:0000256" key="1">
    <source>
        <dbReference type="SAM" id="SignalP"/>
    </source>
</evidence>
<dbReference type="Proteomes" id="UP000317093">
    <property type="component" value="Chromosome"/>
</dbReference>
<dbReference type="KEGG" id="knv:Pan216_48850"/>
<dbReference type="InterPro" id="IPR015915">
    <property type="entry name" value="Kelch-typ_b-propeller"/>
</dbReference>
<feature type="signal peptide" evidence="1">
    <location>
        <begin position="1"/>
        <end position="33"/>
    </location>
</feature>
<proteinExistence type="predicted"/>
<dbReference type="RefSeq" id="WP_419192896.1">
    <property type="nucleotide sequence ID" value="NZ_CP036279.1"/>
</dbReference>
<keyword evidence="3" id="KW-1185">Reference proteome</keyword>
<reference evidence="2 3" key="1">
    <citation type="submission" date="2019-02" db="EMBL/GenBank/DDBJ databases">
        <title>Deep-cultivation of Planctomycetes and their phenomic and genomic characterization uncovers novel biology.</title>
        <authorList>
            <person name="Wiegand S."/>
            <person name="Jogler M."/>
            <person name="Boedeker C."/>
            <person name="Pinto D."/>
            <person name="Vollmers J."/>
            <person name="Rivas-Marin E."/>
            <person name="Kohn T."/>
            <person name="Peeters S.H."/>
            <person name="Heuer A."/>
            <person name="Rast P."/>
            <person name="Oberbeckmann S."/>
            <person name="Bunk B."/>
            <person name="Jeske O."/>
            <person name="Meyerdierks A."/>
            <person name="Storesund J.E."/>
            <person name="Kallscheuer N."/>
            <person name="Luecker S."/>
            <person name="Lage O.M."/>
            <person name="Pohl T."/>
            <person name="Merkel B.J."/>
            <person name="Hornburger P."/>
            <person name="Mueller R.-W."/>
            <person name="Bruemmer F."/>
            <person name="Labrenz M."/>
            <person name="Spormann A.M."/>
            <person name="Op den Camp H."/>
            <person name="Overmann J."/>
            <person name="Amann R."/>
            <person name="Jetten M.S.M."/>
            <person name="Mascher T."/>
            <person name="Medema M.H."/>
            <person name="Devos D.P."/>
            <person name="Kaster A.-K."/>
            <person name="Ovreas L."/>
            <person name="Rohde M."/>
            <person name="Galperin M.Y."/>
            <person name="Jogler C."/>
        </authorList>
    </citation>
    <scope>NUCLEOTIDE SEQUENCE [LARGE SCALE GENOMIC DNA]</scope>
    <source>
        <strain evidence="2 3">Pan216</strain>
    </source>
</reference>
<feature type="chain" id="PRO_5021843672" evidence="1">
    <location>
        <begin position="34"/>
        <end position="352"/>
    </location>
</feature>
<organism evidence="2 3">
    <name type="scientific">Kolteria novifilia</name>
    <dbReference type="NCBI Taxonomy" id="2527975"/>
    <lineage>
        <taxon>Bacteria</taxon>
        <taxon>Pseudomonadati</taxon>
        <taxon>Planctomycetota</taxon>
        <taxon>Planctomycetia</taxon>
        <taxon>Kolteriales</taxon>
        <taxon>Kolteriaceae</taxon>
        <taxon>Kolteria</taxon>
    </lineage>
</organism>
<gene>
    <name evidence="2" type="ORF">Pan216_48850</name>
</gene>
<dbReference type="Pfam" id="PF24681">
    <property type="entry name" value="Kelch_KLHDC2_KLHL20_DRC7"/>
    <property type="match status" value="1"/>
</dbReference>
<name>A0A518BAJ7_9BACT</name>
<dbReference type="SUPFAM" id="SSF117281">
    <property type="entry name" value="Kelch motif"/>
    <property type="match status" value="1"/>
</dbReference>
<dbReference type="PANTHER" id="PTHR23244">
    <property type="entry name" value="KELCH REPEAT DOMAIN"/>
    <property type="match status" value="1"/>
</dbReference>
<keyword evidence="1" id="KW-0732">Signal</keyword>
<dbReference type="PANTHER" id="PTHR23244:SF456">
    <property type="entry name" value="MULTIPLE EPIDERMAL GROWTH FACTOR-LIKE DOMAINS PROTEIN 8"/>
    <property type="match status" value="1"/>
</dbReference>
<evidence type="ECO:0000313" key="3">
    <source>
        <dbReference type="Proteomes" id="UP000317093"/>
    </source>
</evidence>
<dbReference type="EMBL" id="CP036279">
    <property type="protein sequence ID" value="QDU64004.1"/>
    <property type="molecule type" value="Genomic_DNA"/>
</dbReference>
<sequence precursor="true">MISYLPMPTTRRQLPLSTVLLCLVAAAVTTARANEPLVVDGPDWKLVTKEAAWKPRDSSGEMVFEDKLWLLGGWFNSYEAPPRDVWASGEGKTWSLTKRRAPWKYSDLPMTIAFADRMWLMGGWYNGRLEGHGATNEVWSSADGVTWDLAGKATWSPRAASAIVKFKGRMWILGGTENYYFGDEGSLNNDVWSSADGKEWRLETADAGWAPRAYHQAAVLDGKIYLFGGGNYVPEYRAFNDVWASSDGTSWEQVTESAPWSPRLWFSSVVYRDRMWVLGGWSNHPSKNWQDVWFSKDGRDWRRLRSKVIWKERHEHSTYVFQDKIIVAGGMTPPLVNDVWSLELPEDFGKGD</sequence>
<evidence type="ECO:0000313" key="2">
    <source>
        <dbReference type="EMBL" id="QDU64004.1"/>
    </source>
</evidence>
<dbReference type="Gene3D" id="2.120.10.80">
    <property type="entry name" value="Kelch-type beta propeller"/>
    <property type="match status" value="2"/>
</dbReference>
<dbReference type="AlphaFoldDB" id="A0A518BAJ7"/>
<accession>A0A518BAJ7</accession>